<dbReference type="PROSITE" id="PS50031">
    <property type="entry name" value="EH"/>
    <property type="match status" value="1"/>
</dbReference>
<dbReference type="GO" id="GO:0016197">
    <property type="term" value="P:endosomal transport"/>
    <property type="evidence" value="ECO:0007669"/>
    <property type="project" value="TreeGrafter"/>
</dbReference>
<dbReference type="Gene3D" id="1.10.238.10">
    <property type="entry name" value="EF-hand"/>
    <property type="match status" value="1"/>
</dbReference>
<dbReference type="SUPFAM" id="SSF47473">
    <property type="entry name" value="EF-hand"/>
    <property type="match status" value="1"/>
</dbReference>
<dbReference type="EMBL" id="BLLF01003043">
    <property type="protein sequence ID" value="GFH26165.1"/>
    <property type="molecule type" value="Genomic_DNA"/>
</dbReference>
<reference evidence="4 5" key="1">
    <citation type="submission" date="2020-02" db="EMBL/GenBank/DDBJ databases">
        <title>Draft genome sequence of Haematococcus lacustris strain NIES-144.</title>
        <authorList>
            <person name="Morimoto D."/>
            <person name="Nakagawa S."/>
            <person name="Yoshida T."/>
            <person name="Sawayama S."/>
        </authorList>
    </citation>
    <scope>NUCLEOTIDE SEQUENCE [LARGE SCALE GENOMIC DNA]</scope>
    <source>
        <strain evidence="4 5">NIES-144</strain>
    </source>
</reference>
<name>A0A699ZW31_HAELA</name>
<dbReference type="GO" id="GO:0005509">
    <property type="term" value="F:calcium ion binding"/>
    <property type="evidence" value="ECO:0007669"/>
    <property type="project" value="InterPro"/>
</dbReference>
<protein>
    <recommendedName>
        <fullName evidence="6">EF-hand domain-containing protein</fullName>
    </recommendedName>
</protein>
<dbReference type="PROSITE" id="PS50222">
    <property type="entry name" value="EF_HAND_2"/>
    <property type="match status" value="1"/>
</dbReference>
<evidence type="ECO:0000259" key="2">
    <source>
        <dbReference type="PROSITE" id="PS50031"/>
    </source>
</evidence>
<evidence type="ECO:0008006" key="6">
    <source>
        <dbReference type="Google" id="ProtNLM"/>
    </source>
</evidence>
<gene>
    <name evidence="4" type="ORF">HaLaN_24266</name>
</gene>
<evidence type="ECO:0000259" key="3">
    <source>
        <dbReference type="PROSITE" id="PS50222"/>
    </source>
</evidence>
<evidence type="ECO:0000256" key="1">
    <source>
        <dbReference type="SAM" id="MobiDB-lite"/>
    </source>
</evidence>
<keyword evidence="5" id="KW-1185">Reference proteome</keyword>
<accession>A0A699ZW31</accession>
<comment type="caution">
    <text evidence="4">The sequence shown here is derived from an EMBL/GenBank/DDBJ whole genome shotgun (WGS) entry which is preliminary data.</text>
</comment>
<dbReference type="GO" id="GO:0005886">
    <property type="term" value="C:plasma membrane"/>
    <property type="evidence" value="ECO:0007669"/>
    <property type="project" value="TreeGrafter"/>
</dbReference>
<sequence>MHQHTQEPQQREAGGGSFAPATPADMARYQAAFQQLDSDRDGLVQGSDCFTFFMQWGLDKAVLRHIWDIVAGSAGALTQAQLVACLYLMDAAKRGIKPPPALPPGPFPPVLRVCHQRLQHHHQ</sequence>
<evidence type="ECO:0000313" key="5">
    <source>
        <dbReference type="Proteomes" id="UP000485058"/>
    </source>
</evidence>
<dbReference type="InterPro" id="IPR011992">
    <property type="entry name" value="EF-hand-dom_pair"/>
</dbReference>
<dbReference type="GO" id="GO:0005737">
    <property type="term" value="C:cytoplasm"/>
    <property type="evidence" value="ECO:0007669"/>
    <property type="project" value="TreeGrafter"/>
</dbReference>
<feature type="domain" description="EF-hand" evidence="3">
    <location>
        <begin position="24"/>
        <end position="59"/>
    </location>
</feature>
<dbReference type="Pfam" id="PF12763">
    <property type="entry name" value="EH"/>
    <property type="match status" value="1"/>
</dbReference>
<dbReference type="GO" id="GO:0006897">
    <property type="term" value="P:endocytosis"/>
    <property type="evidence" value="ECO:0007669"/>
    <property type="project" value="TreeGrafter"/>
</dbReference>
<dbReference type="AlphaFoldDB" id="A0A699ZW31"/>
<dbReference type="InterPro" id="IPR002048">
    <property type="entry name" value="EF_hand_dom"/>
</dbReference>
<dbReference type="PANTHER" id="PTHR11216">
    <property type="entry name" value="EH DOMAIN"/>
    <property type="match status" value="1"/>
</dbReference>
<dbReference type="InterPro" id="IPR000261">
    <property type="entry name" value="EH_dom"/>
</dbReference>
<feature type="domain" description="EH" evidence="2">
    <location>
        <begin position="25"/>
        <end position="113"/>
    </location>
</feature>
<organism evidence="4 5">
    <name type="scientific">Haematococcus lacustris</name>
    <name type="common">Green alga</name>
    <name type="synonym">Haematococcus pluvialis</name>
    <dbReference type="NCBI Taxonomy" id="44745"/>
    <lineage>
        <taxon>Eukaryota</taxon>
        <taxon>Viridiplantae</taxon>
        <taxon>Chlorophyta</taxon>
        <taxon>core chlorophytes</taxon>
        <taxon>Chlorophyceae</taxon>
        <taxon>CS clade</taxon>
        <taxon>Chlamydomonadales</taxon>
        <taxon>Haematococcaceae</taxon>
        <taxon>Haematococcus</taxon>
    </lineage>
</organism>
<dbReference type="SMART" id="SM00027">
    <property type="entry name" value="EH"/>
    <property type="match status" value="1"/>
</dbReference>
<feature type="region of interest" description="Disordered" evidence="1">
    <location>
        <begin position="1"/>
        <end position="22"/>
    </location>
</feature>
<dbReference type="Proteomes" id="UP000485058">
    <property type="component" value="Unassembled WGS sequence"/>
</dbReference>
<evidence type="ECO:0000313" key="4">
    <source>
        <dbReference type="EMBL" id="GFH26165.1"/>
    </source>
</evidence>
<dbReference type="PANTHER" id="PTHR11216:SF170">
    <property type="entry name" value="DYNAMIN ASSOCIATED PROTEIN 160, ISOFORM D"/>
    <property type="match status" value="1"/>
</dbReference>
<proteinExistence type="predicted"/>